<evidence type="ECO:0000256" key="2">
    <source>
        <dbReference type="ARBA" id="ARBA00004791"/>
    </source>
</evidence>
<accession>A0A382CN60</accession>
<dbReference type="Pfam" id="PF00696">
    <property type="entry name" value="AA_kinase"/>
    <property type="match status" value="1"/>
</dbReference>
<evidence type="ECO:0000313" key="15">
    <source>
        <dbReference type="EMBL" id="SVB27550.1"/>
    </source>
</evidence>
<dbReference type="PIRSF" id="PIRSF005650">
    <property type="entry name" value="Uridylate_kin"/>
    <property type="match status" value="1"/>
</dbReference>
<keyword evidence="6" id="KW-0963">Cytoplasm</keyword>
<evidence type="ECO:0000256" key="3">
    <source>
        <dbReference type="ARBA" id="ARBA00007614"/>
    </source>
</evidence>
<evidence type="ECO:0000256" key="6">
    <source>
        <dbReference type="ARBA" id="ARBA00022490"/>
    </source>
</evidence>
<keyword evidence="8" id="KW-0547">Nucleotide-binding</keyword>
<keyword evidence="9" id="KW-0418">Kinase</keyword>
<keyword evidence="7" id="KW-0808">Transferase</keyword>
<evidence type="ECO:0000256" key="7">
    <source>
        <dbReference type="ARBA" id="ARBA00022679"/>
    </source>
</evidence>
<dbReference type="AlphaFoldDB" id="A0A382CN60"/>
<dbReference type="GO" id="GO:0005524">
    <property type="term" value="F:ATP binding"/>
    <property type="evidence" value="ECO:0007669"/>
    <property type="project" value="UniProtKB-KW"/>
</dbReference>
<dbReference type="PANTHER" id="PTHR42833:SF4">
    <property type="entry name" value="URIDYLATE KINASE PUMPKIN, CHLOROPLASTIC"/>
    <property type="match status" value="1"/>
</dbReference>
<dbReference type="Gene3D" id="3.40.1160.10">
    <property type="entry name" value="Acetylglutamate kinase-like"/>
    <property type="match status" value="1"/>
</dbReference>
<dbReference type="UniPathway" id="UPA00159">
    <property type="reaction ID" value="UER00275"/>
</dbReference>
<comment type="pathway">
    <text evidence="2">Pyrimidine metabolism; CTP biosynthesis via de novo pathway; UDP from UMP (UMPK route): step 1/1.</text>
</comment>
<dbReference type="InterPro" id="IPR036393">
    <property type="entry name" value="AceGlu_kinase-like_sf"/>
</dbReference>
<evidence type="ECO:0000256" key="9">
    <source>
        <dbReference type="ARBA" id="ARBA00022777"/>
    </source>
</evidence>
<comment type="subcellular location">
    <subcellularLocation>
        <location evidence="1">Cytoplasm</location>
    </subcellularLocation>
</comment>
<comment type="similarity">
    <text evidence="3">Belongs to the UMP kinase family.</text>
</comment>
<dbReference type="InterPro" id="IPR015963">
    <property type="entry name" value="Uridylate_kinase_bac"/>
</dbReference>
<dbReference type="EC" id="2.7.4.22" evidence="4"/>
<proteinExistence type="inferred from homology"/>
<keyword evidence="11" id="KW-0665">Pyrimidine biosynthesis</keyword>
<gene>
    <name evidence="15" type="ORF">METZ01_LOCUS180404</name>
</gene>
<name>A0A382CN60_9ZZZZ</name>
<dbReference type="SUPFAM" id="SSF53633">
    <property type="entry name" value="Carbamate kinase-like"/>
    <property type="match status" value="1"/>
</dbReference>
<dbReference type="GO" id="GO:0033862">
    <property type="term" value="F:UMP kinase activity"/>
    <property type="evidence" value="ECO:0007669"/>
    <property type="project" value="UniProtKB-EC"/>
</dbReference>
<evidence type="ECO:0000256" key="4">
    <source>
        <dbReference type="ARBA" id="ARBA00012899"/>
    </source>
</evidence>
<dbReference type="NCBIfam" id="TIGR02075">
    <property type="entry name" value="pyrH_bact"/>
    <property type="match status" value="1"/>
</dbReference>
<organism evidence="15">
    <name type="scientific">marine metagenome</name>
    <dbReference type="NCBI Taxonomy" id="408172"/>
    <lineage>
        <taxon>unclassified sequences</taxon>
        <taxon>metagenomes</taxon>
        <taxon>ecological metagenomes</taxon>
    </lineage>
</organism>
<dbReference type="FunFam" id="3.40.1160.10:FF:000001">
    <property type="entry name" value="Uridylate kinase"/>
    <property type="match status" value="1"/>
</dbReference>
<protein>
    <recommendedName>
        <fullName evidence="5">Uridylate kinase</fullName>
        <ecNumber evidence="4">2.7.4.22</ecNumber>
    </recommendedName>
    <alternativeName>
        <fullName evidence="12">Uridine monophosphate kinase</fullName>
    </alternativeName>
</protein>
<dbReference type="GO" id="GO:0044210">
    <property type="term" value="P:'de novo' CTP biosynthetic process"/>
    <property type="evidence" value="ECO:0007669"/>
    <property type="project" value="UniProtKB-UniPathway"/>
</dbReference>
<evidence type="ECO:0000256" key="10">
    <source>
        <dbReference type="ARBA" id="ARBA00022840"/>
    </source>
</evidence>
<dbReference type="InterPro" id="IPR001048">
    <property type="entry name" value="Asp/Glu/Uridylate_kinase"/>
</dbReference>
<evidence type="ECO:0000256" key="12">
    <source>
        <dbReference type="ARBA" id="ARBA00032092"/>
    </source>
</evidence>
<evidence type="ECO:0000256" key="1">
    <source>
        <dbReference type="ARBA" id="ARBA00004496"/>
    </source>
</evidence>
<dbReference type="PANTHER" id="PTHR42833">
    <property type="entry name" value="URIDYLATE KINASE"/>
    <property type="match status" value="1"/>
</dbReference>
<evidence type="ECO:0000259" key="14">
    <source>
        <dbReference type="Pfam" id="PF00696"/>
    </source>
</evidence>
<sequence>MSKPVYGRVLLKLSGEILAGERGFGVDPVKAKALADEVKSVRDLGVEVGVVIGGGNIIRGELAEVQGMDRVSADYLGMLATIINAITLQDALEKNGCQTRTLTAISISQLAEPYIRRRAVRHLEKGRVAILAGGTGNPYFSTDTAAVLRATEIEAEAVMKGTKVDGVYDKDPMKSDDAKKFDSISYKEVIESDLKVMDMTAITMARENDLPIVVFDVNCPGNLKKILEGNNLGTTVGAL</sequence>
<dbReference type="GO" id="GO:0006225">
    <property type="term" value="P:UDP biosynthetic process"/>
    <property type="evidence" value="ECO:0007669"/>
    <property type="project" value="TreeGrafter"/>
</dbReference>
<dbReference type="InterPro" id="IPR011817">
    <property type="entry name" value="Uridylate_kinase"/>
</dbReference>
<evidence type="ECO:0000256" key="13">
    <source>
        <dbReference type="ARBA" id="ARBA00047767"/>
    </source>
</evidence>
<dbReference type="HAMAP" id="MF_01220_B">
    <property type="entry name" value="PyrH_B"/>
    <property type="match status" value="1"/>
</dbReference>
<dbReference type="GO" id="GO:0005737">
    <property type="term" value="C:cytoplasm"/>
    <property type="evidence" value="ECO:0007669"/>
    <property type="project" value="UniProtKB-SubCell"/>
</dbReference>
<evidence type="ECO:0000256" key="8">
    <source>
        <dbReference type="ARBA" id="ARBA00022741"/>
    </source>
</evidence>
<keyword evidence="10" id="KW-0067">ATP-binding</keyword>
<evidence type="ECO:0000256" key="11">
    <source>
        <dbReference type="ARBA" id="ARBA00022975"/>
    </source>
</evidence>
<evidence type="ECO:0000256" key="5">
    <source>
        <dbReference type="ARBA" id="ARBA00016403"/>
    </source>
</evidence>
<feature type="domain" description="Aspartate/glutamate/uridylate kinase" evidence="14">
    <location>
        <begin position="8"/>
        <end position="216"/>
    </location>
</feature>
<dbReference type="CDD" id="cd04254">
    <property type="entry name" value="AAK_UMPK-PyrH-Ec"/>
    <property type="match status" value="1"/>
</dbReference>
<comment type="catalytic activity">
    <reaction evidence="13">
        <text>UMP + ATP = UDP + ADP</text>
        <dbReference type="Rhea" id="RHEA:24400"/>
        <dbReference type="ChEBI" id="CHEBI:30616"/>
        <dbReference type="ChEBI" id="CHEBI:57865"/>
        <dbReference type="ChEBI" id="CHEBI:58223"/>
        <dbReference type="ChEBI" id="CHEBI:456216"/>
        <dbReference type="EC" id="2.7.4.22"/>
    </reaction>
</comment>
<reference evidence="15" key="1">
    <citation type="submission" date="2018-05" db="EMBL/GenBank/DDBJ databases">
        <authorList>
            <person name="Lanie J.A."/>
            <person name="Ng W.-L."/>
            <person name="Kazmierczak K.M."/>
            <person name="Andrzejewski T.M."/>
            <person name="Davidsen T.M."/>
            <person name="Wayne K.J."/>
            <person name="Tettelin H."/>
            <person name="Glass J.I."/>
            <person name="Rusch D."/>
            <person name="Podicherti R."/>
            <person name="Tsui H.-C.T."/>
            <person name="Winkler M.E."/>
        </authorList>
    </citation>
    <scope>NUCLEOTIDE SEQUENCE</scope>
</reference>
<dbReference type="EMBL" id="UINC01035325">
    <property type="protein sequence ID" value="SVB27550.1"/>
    <property type="molecule type" value="Genomic_DNA"/>
</dbReference>